<proteinExistence type="inferred from homology"/>
<dbReference type="RefSeq" id="WP_281248104.1">
    <property type="nucleotide sequence ID" value="NZ_FOYI01000002.1"/>
</dbReference>
<dbReference type="PANTHER" id="PTHR30065">
    <property type="entry name" value="FLAGELLAR BIOSYNTHETIC PROTEIN FLIR"/>
    <property type="match status" value="1"/>
</dbReference>
<dbReference type="PANTHER" id="PTHR30065:SF1">
    <property type="entry name" value="SURFACE PRESENTATION OF ANTIGENS PROTEIN SPAR"/>
    <property type="match status" value="1"/>
</dbReference>
<feature type="transmembrane region" description="Helical" evidence="7">
    <location>
        <begin position="179"/>
        <end position="202"/>
    </location>
</feature>
<organism evidence="8 9">
    <name type="scientific">Poseidonocella sedimentorum</name>
    <dbReference type="NCBI Taxonomy" id="871652"/>
    <lineage>
        <taxon>Bacteria</taxon>
        <taxon>Pseudomonadati</taxon>
        <taxon>Pseudomonadota</taxon>
        <taxon>Alphaproteobacteria</taxon>
        <taxon>Rhodobacterales</taxon>
        <taxon>Roseobacteraceae</taxon>
        <taxon>Poseidonocella</taxon>
    </lineage>
</organism>
<sequence length="259" mass="27138">MTEELTATILSVQGILAAGFIIMLRVGAMMAVLPAFGERAVPMQVRLVIILAFTVIVTPIIAPENAVTLDAPLKLLALALPETIIGLAHGITLRLFILALSTAGSIAAQSTSLSQILGGAAADPMPAIGHLFVISGLALAVLYGFHTRVVEWIVLSYEIFPIGRMPDAGILTQWGTERVAASFAMAFTLAAPFVLASLLYNLTLGFINKAMPQLMVAFVGAPVITLGGLFILFASSPILLRVWVTALNGFVANPYGGGP</sequence>
<comment type="similarity">
    <text evidence="2">Belongs to the FliR/MopE/SpaR family.</text>
</comment>
<dbReference type="GO" id="GO:0005886">
    <property type="term" value="C:plasma membrane"/>
    <property type="evidence" value="ECO:0007669"/>
    <property type="project" value="UniProtKB-SubCell"/>
</dbReference>
<evidence type="ECO:0000313" key="8">
    <source>
        <dbReference type="EMBL" id="SFR00711.1"/>
    </source>
</evidence>
<feature type="transmembrane region" description="Helical" evidence="7">
    <location>
        <begin position="45"/>
        <end position="63"/>
    </location>
</feature>
<feature type="transmembrane region" description="Helical" evidence="7">
    <location>
        <begin position="83"/>
        <end position="106"/>
    </location>
</feature>
<dbReference type="InterPro" id="IPR002010">
    <property type="entry name" value="T3SS_IM_R"/>
</dbReference>
<keyword evidence="9" id="KW-1185">Reference proteome</keyword>
<feature type="transmembrane region" description="Helical" evidence="7">
    <location>
        <begin position="12"/>
        <end position="33"/>
    </location>
</feature>
<dbReference type="PRINTS" id="PR00953">
    <property type="entry name" value="TYPE3IMRPROT"/>
</dbReference>
<evidence type="ECO:0000256" key="5">
    <source>
        <dbReference type="ARBA" id="ARBA00022989"/>
    </source>
</evidence>
<dbReference type="GO" id="GO:0006605">
    <property type="term" value="P:protein targeting"/>
    <property type="evidence" value="ECO:0007669"/>
    <property type="project" value="InterPro"/>
</dbReference>
<evidence type="ECO:0000256" key="6">
    <source>
        <dbReference type="ARBA" id="ARBA00023136"/>
    </source>
</evidence>
<keyword evidence="5 7" id="KW-1133">Transmembrane helix</keyword>
<reference evidence="8 9" key="1">
    <citation type="submission" date="2016-10" db="EMBL/GenBank/DDBJ databases">
        <authorList>
            <person name="de Groot N.N."/>
        </authorList>
    </citation>
    <scope>NUCLEOTIDE SEQUENCE [LARGE SCALE GENOMIC DNA]</scope>
    <source>
        <strain evidence="9">KMM 9023,NRIC 0796,JCM 17311,KCTC 23692</strain>
    </source>
</reference>
<accession>A0A1I6D5S6</accession>
<keyword evidence="6 7" id="KW-0472">Membrane</keyword>
<dbReference type="EMBL" id="FOYI01000002">
    <property type="protein sequence ID" value="SFR00711.1"/>
    <property type="molecule type" value="Genomic_DNA"/>
</dbReference>
<feature type="transmembrane region" description="Helical" evidence="7">
    <location>
        <begin position="127"/>
        <end position="145"/>
    </location>
</feature>
<dbReference type="Proteomes" id="UP000199302">
    <property type="component" value="Unassembled WGS sequence"/>
</dbReference>
<keyword evidence="8" id="KW-0969">Cilium</keyword>
<evidence type="ECO:0000256" key="4">
    <source>
        <dbReference type="ARBA" id="ARBA00022692"/>
    </source>
</evidence>
<keyword evidence="8" id="KW-0282">Flagellum</keyword>
<feature type="transmembrane region" description="Helical" evidence="7">
    <location>
        <begin position="214"/>
        <end position="234"/>
    </location>
</feature>
<evidence type="ECO:0000313" key="9">
    <source>
        <dbReference type="Proteomes" id="UP000199302"/>
    </source>
</evidence>
<keyword evidence="3" id="KW-1003">Cell membrane</keyword>
<comment type="subcellular location">
    <subcellularLocation>
        <location evidence="1">Cell membrane</location>
        <topology evidence="1">Multi-pass membrane protein</topology>
    </subcellularLocation>
</comment>
<dbReference type="Pfam" id="PF01311">
    <property type="entry name" value="Bac_export_1"/>
    <property type="match status" value="1"/>
</dbReference>
<dbReference type="AlphaFoldDB" id="A0A1I6D5S6"/>
<protein>
    <submittedName>
        <fullName evidence="8">Flagellar biosynthetic protein FliR</fullName>
    </submittedName>
</protein>
<keyword evidence="4 7" id="KW-0812">Transmembrane</keyword>
<dbReference type="STRING" id="871652.SAMN04515673_102206"/>
<keyword evidence="8" id="KW-0966">Cell projection</keyword>
<evidence type="ECO:0000256" key="3">
    <source>
        <dbReference type="ARBA" id="ARBA00022475"/>
    </source>
</evidence>
<name>A0A1I6D5S6_9RHOB</name>
<gene>
    <name evidence="8" type="ORF">SAMN04515673_102206</name>
</gene>
<evidence type="ECO:0000256" key="1">
    <source>
        <dbReference type="ARBA" id="ARBA00004651"/>
    </source>
</evidence>
<evidence type="ECO:0000256" key="7">
    <source>
        <dbReference type="SAM" id="Phobius"/>
    </source>
</evidence>
<evidence type="ECO:0000256" key="2">
    <source>
        <dbReference type="ARBA" id="ARBA00009772"/>
    </source>
</evidence>